<feature type="domain" description="MobA-like NTP transferase" evidence="8">
    <location>
        <begin position="4"/>
        <end position="148"/>
    </location>
</feature>
<keyword evidence="3" id="KW-0479">Metal-binding</keyword>
<dbReference type="AlphaFoldDB" id="A0A847TWQ9"/>
<name>A0A847TWQ9_9EURY</name>
<dbReference type="EMBL" id="WOWB01000001">
    <property type="protein sequence ID" value="NLV05029.1"/>
    <property type="molecule type" value="Genomic_DNA"/>
</dbReference>
<dbReference type="InterPro" id="IPR025877">
    <property type="entry name" value="MobA-like_NTP_Trfase"/>
</dbReference>
<evidence type="ECO:0000313" key="9">
    <source>
        <dbReference type="EMBL" id="NLV05029.1"/>
    </source>
</evidence>
<dbReference type="InterPro" id="IPR013482">
    <property type="entry name" value="Molybde_CF_guanTrfase"/>
</dbReference>
<dbReference type="Proteomes" id="UP000610611">
    <property type="component" value="Unassembled WGS sequence"/>
</dbReference>
<keyword evidence="4" id="KW-0547">Nucleotide-binding</keyword>
<dbReference type="CDD" id="cd02503">
    <property type="entry name" value="MobA"/>
    <property type="match status" value="1"/>
</dbReference>
<proteinExistence type="predicted"/>
<dbReference type="SUPFAM" id="SSF53448">
    <property type="entry name" value="Nucleotide-diphospho-sugar transferases"/>
    <property type="match status" value="1"/>
</dbReference>
<dbReference type="GO" id="GO:0006777">
    <property type="term" value="P:Mo-molybdopterin cofactor biosynthetic process"/>
    <property type="evidence" value="ECO:0007669"/>
    <property type="project" value="UniProtKB-KW"/>
</dbReference>
<dbReference type="PANTHER" id="PTHR19136:SF81">
    <property type="entry name" value="MOLYBDENUM COFACTOR GUANYLYLTRANSFERASE"/>
    <property type="match status" value="1"/>
</dbReference>
<accession>A0A847TWQ9</accession>
<evidence type="ECO:0000256" key="2">
    <source>
        <dbReference type="ARBA" id="ARBA00022679"/>
    </source>
</evidence>
<evidence type="ECO:0000256" key="5">
    <source>
        <dbReference type="ARBA" id="ARBA00022842"/>
    </source>
</evidence>
<evidence type="ECO:0000256" key="7">
    <source>
        <dbReference type="ARBA" id="ARBA00023150"/>
    </source>
</evidence>
<evidence type="ECO:0000256" key="1">
    <source>
        <dbReference type="ARBA" id="ARBA00022490"/>
    </source>
</evidence>
<reference evidence="9" key="1">
    <citation type="submission" date="2019-12" db="EMBL/GenBank/DDBJ databases">
        <title>The whole-genome sequencing of Haloarcula japonica strain pws8.</title>
        <authorList>
            <person name="Verma D.K."/>
            <person name="Gopal K."/>
            <person name="Prasad E.S."/>
        </authorList>
    </citation>
    <scope>NUCLEOTIDE SEQUENCE</scope>
    <source>
        <strain evidence="9">Pws8</strain>
    </source>
</reference>
<dbReference type="GO" id="GO:0005525">
    <property type="term" value="F:GTP binding"/>
    <property type="evidence" value="ECO:0007669"/>
    <property type="project" value="UniProtKB-KW"/>
</dbReference>
<organism evidence="9 10">
    <name type="scientific">Haloarcula rubripromontorii</name>
    <dbReference type="NCBI Taxonomy" id="1705562"/>
    <lineage>
        <taxon>Archaea</taxon>
        <taxon>Methanobacteriati</taxon>
        <taxon>Methanobacteriota</taxon>
        <taxon>Stenosarchaea group</taxon>
        <taxon>Halobacteria</taxon>
        <taxon>Halobacteriales</taxon>
        <taxon>Haloarculaceae</taxon>
        <taxon>Haloarcula</taxon>
    </lineage>
</organism>
<keyword evidence="7" id="KW-0501">Molybdenum cofactor biosynthesis</keyword>
<dbReference type="RefSeq" id="WP_170082671.1">
    <property type="nucleotide sequence ID" value="NZ_WOWB01000001.1"/>
</dbReference>
<evidence type="ECO:0000259" key="8">
    <source>
        <dbReference type="Pfam" id="PF12804"/>
    </source>
</evidence>
<gene>
    <name evidence="9" type="ORF">GOC83_02605</name>
</gene>
<dbReference type="Pfam" id="PF12804">
    <property type="entry name" value="NTP_transf_3"/>
    <property type="match status" value="1"/>
</dbReference>
<dbReference type="PANTHER" id="PTHR19136">
    <property type="entry name" value="MOLYBDENUM COFACTOR GUANYLYLTRANSFERASE"/>
    <property type="match status" value="1"/>
</dbReference>
<keyword evidence="6" id="KW-0342">GTP-binding</keyword>
<comment type="caution">
    <text evidence="9">The sequence shown here is derived from an EMBL/GenBank/DDBJ whole genome shotgun (WGS) entry which is preliminary data.</text>
</comment>
<evidence type="ECO:0000256" key="6">
    <source>
        <dbReference type="ARBA" id="ARBA00023134"/>
    </source>
</evidence>
<evidence type="ECO:0000313" key="10">
    <source>
        <dbReference type="Proteomes" id="UP000610611"/>
    </source>
</evidence>
<dbReference type="GO" id="GO:0016779">
    <property type="term" value="F:nucleotidyltransferase activity"/>
    <property type="evidence" value="ECO:0007669"/>
    <property type="project" value="UniProtKB-ARBA"/>
</dbReference>
<sequence length="194" mass="20113">MRSAVVLAGGRATRFGDADEATADLDGEPVIRRVVTGLGDAVDEVVVNCRDDRRADVEAALSGLDVRFAFDPVPDGGPVAGIRTGCRVARGDWTFVTPCDRPFVPAVLPKRLFEAAEGDGAVPLVSGRARPLSAVYGTTAAVEACETTIGLGSPAVSDFLARLSPVTVSDPVPEHASDEFDATAALCTSRDQSA</sequence>
<dbReference type="GO" id="GO:0046872">
    <property type="term" value="F:metal ion binding"/>
    <property type="evidence" value="ECO:0007669"/>
    <property type="project" value="UniProtKB-KW"/>
</dbReference>
<protein>
    <submittedName>
        <fullName evidence="9">NTP transferase domain-containing protein</fullName>
    </submittedName>
</protein>
<keyword evidence="2 9" id="KW-0808">Transferase</keyword>
<evidence type="ECO:0000256" key="4">
    <source>
        <dbReference type="ARBA" id="ARBA00022741"/>
    </source>
</evidence>
<dbReference type="InterPro" id="IPR029044">
    <property type="entry name" value="Nucleotide-diphossugar_trans"/>
</dbReference>
<dbReference type="Gene3D" id="3.90.550.10">
    <property type="entry name" value="Spore Coat Polysaccharide Biosynthesis Protein SpsA, Chain A"/>
    <property type="match status" value="1"/>
</dbReference>
<keyword evidence="1" id="KW-0963">Cytoplasm</keyword>
<evidence type="ECO:0000256" key="3">
    <source>
        <dbReference type="ARBA" id="ARBA00022723"/>
    </source>
</evidence>
<keyword evidence="5" id="KW-0460">Magnesium</keyword>